<name>B1ZM63_METPB</name>
<evidence type="ECO:0000313" key="1">
    <source>
        <dbReference type="EMBL" id="ACB83536.1"/>
    </source>
</evidence>
<reference evidence="1" key="1">
    <citation type="submission" date="2008-04" db="EMBL/GenBank/DDBJ databases">
        <title>Complete sequence of plamid2 of Methylobacterium populi BJ001.</title>
        <authorList>
            <consortium name="US DOE Joint Genome Institute"/>
            <person name="Copeland A."/>
            <person name="Lucas S."/>
            <person name="Lapidus A."/>
            <person name="Glavina del Rio T."/>
            <person name="Dalin E."/>
            <person name="Tice H."/>
            <person name="Bruce D."/>
            <person name="Goodwin L."/>
            <person name="Pitluck S."/>
            <person name="Chertkov O."/>
            <person name="Brettin T."/>
            <person name="Detter J.C."/>
            <person name="Han C."/>
            <person name="Kuske C.R."/>
            <person name="Schmutz J."/>
            <person name="Larimer F."/>
            <person name="Land M."/>
            <person name="Hauser L."/>
            <person name="Kyrpides N."/>
            <person name="Mikhailova N."/>
            <person name="Marx C."/>
            <person name="Richardson P."/>
        </authorList>
    </citation>
    <scope>NUCLEOTIDE SEQUENCE [LARGE SCALE GENOMIC DNA]</scope>
    <source>
        <strain evidence="1">BJ001</strain>
        <plasmid evidence="1">pMPOP02</plasmid>
    </source>
</reference>
<dbReference type="Pfam" id="PF05135">
    <property type="entry name" value="Phage_connect_1"/>
    <property type="match status" value="1"/>
</dbReference>
<dbReference type="Gene3D" id="1.10.3230.30">
    <property type="entry name" value="Phage gp6-like head-tail connector protein"/>
    <property type="match status" value="1"/>
</dbReference>
<dbReference type="AlphaFoldDB" id="B1ZM63"/>
<geneLocation type="plasmid" evidence="1 2">
    <name>pMPOP02</name>
</geneLocation>
<evidence type="ECO:0008006" key="3">
    <source>
        <dbReference type="Google" id="ProtNLM"/>
    </source>
</evidence>
<dbReference type="Proteomes" id="UP000007136">
    <property type="component" value="Plasmid pMPOP02"/>
</dbReference>
<dbReference type="OrthoDB" id="7307102at2"/>
<sequence length="84" mass="9039">MSKVTIEEVKAHLRITDNGNDALLTQKLAAAEAHVAAYIGAPLAVDGQVPAPIREAVLQATAWLFDGTPADLSLLLIPYREWAF</sequence>
<evidence type="ECO:0000313" key="2">
    <source>
        <dbReference type="Proteomes" id="UP000007136"/>
    </source>
</evidence>
<dbReference type="InterPro" id="IPR021146">
    <property type="entry name" value="Phage_gp6-like_head-tail"/>
</dbReference>
<dbReference type="CDD" id="cd08054">
    <property type="entry name" value="gp6"/>
    <property type="match status" value="1"/>
</dbReference>
<dbReference type="KEGG" id="mpo:Mpop_5446"/>
<dbReference type="InterPro" id="IPR006450">
    <property type="entry name" value="Phage_HK97_gp6-like"/>
</dbReference>
<accession>B1ZM63</accession>
<organism evidence="1 2">
    <name type="scientific">Methylorubrum populi (strain ATCC BAA-705 / NCIMB 13946 / BJ001)</name>
    <name type="common">Methylobacterium populi</name>
    <dbReference type="NCBI Taxonomy" id="441620"/>
    <lineage>
        <taxon>Bacteria</taxon>
        <taxon>Pseudomonadati</taxon>
        <taxon>Pseudomonadota</taxon>
        <taxon>Alphaproteobacteria</taxon>
        <taxon>Hyphomicrobiales</taxon>
        <taxon>Methylobacteriaceae</taxon>
        <taxon>Methylorubrum</taxon>
    </lineage>
</organism>
<gene>
    <name evidence="1" type="ordered locus">Mpop_5446</name>
</gene>
<dbReference type="EMBL" id="CP001031">
    <property type="protein sequence ID" value="ACB83536.1"/>
    <property type="molecule type" value="Genomic_DNA"/>
</dbReference>
<dbReference type="HOGENOM" id="CLU_2481802_0_0_5"/>
<proteinExistence type="predicted"/>
<protein>
    <recommendedName>
        <fullName evidence="3">Phage gp6-like head-tail connector protein</fullName>
    </recommendedName>
</protein>
<dbReference type="NCBIfam" id="TIGR01560">
    <property type="entry name" value="put_DNA_pack"/>
    <property type="match status" value="1"/>
</dbReference>
<dbReference type="RefSeq" id="WP_012449399.1">
    <property type="nucleotide sequence ID" value="NC_010721.1"/>
</dbReference>
<keyword evidence="1" id="KW-0614">Plasmid</keyword>